<keyword evidence="9" id="KW-1185">Reference proteome</keyword>
<dbReference type="PANTHER" id="PTHR23531:SF1">
    <property type="entry name" value="QUINOLENE RESISTANCE PROTEIN NORA"/>
    <property type="match status" value="1"/>
</dbReference>
<keyword evidence="3 6" id="KW-0812">Transmembrane</keyword>
<reference evidence="8 9" key="1">
    <citation type="submission" date="2023-11" db="EMBL/GenBank/DDBJ databases">
        <title>Bacillus jintuensis, isolated from a mudflat on the Beibu Gulf coast.</title>
        <authorList>
            <person name="Li M."/>
        </authorList>
    </citation>
    <scope>NUCLEOTIDE SEQUENCE [LARGE SCALE GENOMIC DNA]</scope>
    <source>
        <strain evidence="8 9">31A1R</strain>
    </source>
</reference>
<dbReference type="CDD" id="cd17325">
    <property type="entry name" value="MFS_MdtG_SLC18_like"/>
    <property type="match status" value="1"/>
</dbReference>
<feature type="transmembrane region" description="Helical" evidence="6">
    <location>
        <begin position="35"/>
        <end position="55"/>
    </location>
</feature>
<feature type="transmembrane region" description="Helical" evidence="6">
    <location>
        <begin position="271"/>
        <end position="289"/>
    </location>
</feature>
<feature type="transmembrane region" description="Helical" evidence="6">
    <location>
        <begin position="238"/>
        <end position="259"/>
    </location>
</feature>
<feature type="transmembrane region" description="Helical" evidence="6">
    <location>
        <begin position="153"/>
        <end position="175"/>
    </location>
</feature>
<feature type="transmembrane region" description="Helical" evidence="6">
    <location>
        <begin position="67"/>
        <end position="84"/>
    </location>
</feature>
<proteinExistence type="predicted"/>
<feature type="transmembrane region" description="Helical" evidence="6">
    <location>
        <begin position="196"/>
        <end position="226"/>
    </location>
</feature>
<keyword evidence="4 6" id="KW-1133">Transmembrane helix</keyword>
<dbReference type="PRINTS" id="PR01035">
    <property type="entry name" value="TCRTETA"/>
</dbReference>
<feature type="transmembrane region" description="Helical" evidence="6">
    <location>
        <begin position="127"/>
        <end position="147"/>
    </location>
</feature>
<dbReference type="InterPro" id="IPR052714">
    <property type="entry name" value="MFS_Exporter"/>
</dbReference>
<keyword evidence="5 6" id="KW-0472">Membrane</keyword>
<dbReference type="Pfam" id="PF07690">
    <property type="entry name" value="MFS_1"/>
    <property type="match status" value="1"/>
</dbReference>
<dbReference type="InterPro" id="IPR004896">
    <property type="entry name" value="PucC-rel"/>
</dbReference>
<dbReference type="SUPFAM" id="SSF103473">
    <property type="entry name" value="MFS general substrate transporter"/>
    <property type="match status" value="1"/>
</dbReference>
<comment type="subcellular location">
    <subcellularLocation>
        <location evidence="1">Cell membrane</location>
        <topology evidence="1">Multi-pass membrane protein</topology>
    </subcellularLocation>
</comment>
<evidence type="ECO:0000313" key="8">
    <source>
        <dbReference type="EMBL" id="MDZ5473200.1"/>
    </source>
</evidence>
<feature type="domain" description="Major facilitator superfamily (MFS) profile" evidence="7">
    <location>
        <begin position="1"/>
        <end position="381"/>
    </location>
</feature>
<feature type="transmembrane region" description="Helical" evidence="6">
    <location>
        <begin position="96"/>
        <end position="115"/>
    </location>
</feature>
<dbReference type="PROSITE" id="PS50850">
    <property type="entry name" value="MFS"/>
    <property type="match status" value="1"/>
</dbReference>
<dbReference type="PANTHER" id="PTHR23531">
    <property type="entry name" value="QUINOLENE RESISTANCE PROTEIN NORA"/>
    <property type="match status" value="1"/>
</dbReference>
<feature type="transmembrane region" description="Helical" evidence="6">
    <location>
        <begin position="5"/>
        <end position="23"/>
    </location>
</feature>
<dbReference type="RefSeq" id="WP_322447500.1">
    <property type="nucleotide sequence ID" value="NZ_JAXOFX010000011.1"/>
</dbReference>
<evidence type="ECO:0000256" key="4">
    <source>
        <dbReference type="ARBA" id="ARBA00022989"/>
    </source>
</evidence>
<protein>
    <submittedName>
        <fullName evidence="8">MFS transporter</fullName>
    </submittedName>
</protein>
<dbReference type="InterPro" id="IPR001958">
    <property type="entry name" value="Tet-R_TetA/multi-R_MdtG-like"/>
</dbReference>
<dbReference type="InterPro" id="IPR020846">
    <property type="entry name" value="MFS_dom"/>
</dbReference>
<comment type="caution">
    <text evidence="8">The sequence shown here is derived from an EMBL/GenBank/DDBJ whole genome shotgun (WGS) entry which is preliminary data.</text>
</comment>
<gene>
    <name evidence="8" type="ORF">SM124_15890</name>
</gene>
<dbReference type="Pfam" id="PF03209">
    <property type="entry name" value="PUCC"/>
    <property type="match status" value="1"/>
</dbReference>
<dbReference type="EMBL" id="JAXOFX010000011">
    <property type="protein sequence ID" value="MDZ5473200.1"/>
    <property type="molecule type" value="Genomic_DNA"/>
</dbReference>
<organism evidence="8 9">
    <name type="scientific">Robertmurraya mangrovi</name>
    <dbReference type="NCBI Taxonomy" id="3098077"/>
    <lineage>
        <taxon>Bacteria</taxon>
        <taxon>Bacillati</taxon>
        <taxon>Bacillota</taxon>
        <taxon>Bacilli</taxon>
        <taxon>Bacillales</taxon>
        <taxon>Bacillaceae</taxon>
        <taxon>Robertmurraya</taxon>
    </lineage>
</organism>
<feature type="transmembrane region" description="Helical" evidence="6">
    <location>
        <begin position="329"/>
        <end position="351"/>
    </location>
</feature>
<name>A0ABU5J1G5_9BACI</name>
<evidence type="ECO:0000256" key="3">
    <source>
        <dbReference type="ARBA" id="ARBA00022692"/>
    </source>
</evidence>
<evidence type="ECO:0000256" key="2">
    <source>
        <dbReference type="ARBA" id="ARBA00022448"/>
    </source>
</evidence>
<dbReference type="Proteomes" id="UP001290455">
    <property type="component" value="Unassembled WGS sequence"/>
</dbReference>
<accession>A0ABU5J1G5</accession>
<dbReference type="InterPro" id="IPR011701">
    <property type="entry name" value="MFS"/>
</dbReference>
<evidence type="ECO:0000256" key="1">
    <source>
        <dbReference type="ARBA" id="ARBA00004651"/>
    </source>
</evidence>
<feature type="transmembrane region" description="Helical" evidence="6">
    <location>
        <begin position="357"/>
        <end position="376"/>
    </location>
</feature>
<sequence length="388" mass="41881">MPYLIYLIVIVSFIDMFSQLPIMSPLAKDLGSTSALIGVIVGMYSFTNMIGNILSGLFIDKNGAKKVIVIGLLLTGVIVSLYPFVTSPESLLVVRFLHGLCGGLLVPAAFTLLSYSSNTNNQGKSMAVSGAAVGISAIVGPAFGGIVANKFGYSWVFFPITILMLIVAVLAFLFLKGPEKQMMSTKKDHSSSKFDVLQLLKTPMLLIAYLGAFSLMFAQGVLAFLLPLKVDDLQYGSQFSGLLLSTFGMVAILIFILPTNRLFDRFRHEKVMVLGMFIISFALIGLSFIDNLLLLFIVMSVYGLGFACLFPSINALIITNSSSETRGKAFGLFYAFFSVGVVFGSSVTGVITDSFSTGFLVGAGFLIVVTSSIVILRRNMDSRKRGTY</sequence>
<feature type="transmembrane region" description="Helical" evidence="6">
    <location>
        <begin position="295"/>
        <end position="317"/>
    </location>
</feature>
<evidence type="ECO:0000313" key="9">
    <source>
        <dbReference type="Proteomes" id="UP001290455"/>
    </source>
</evidence>
<evidence type="ECO:0000259" key="7">
    <source>
        <dbReference type="PROSITE" id="PS50850"/>
    </source>
</evidence>
<keyword evidence="2" id="KW-0813">Transport</keyword>
<evidence type="ECO:0000256" key="5">
    <source>
        <dbReference type="ARBA" id="ARBA00023136"/>
    </source>
</evidence>
<dbReference type="InterPro" id="IPR036259">
    <property type="entry name" value="MFS_trans_sf"/>
</dbReference>
<dbReference type="Gene3D" id="1.20.1250.20">
    <property type="entry name" value="MFS general substrate transporter like domains"/>
    <property type="match status" value="1"/>
</dbReference>
<evidence type="ECO:0000256" key="6">
    <source>
        <dbReference type="SAM" id="Phobius"/>
    </source>
</evidence>